<evidence type="ECO:0000256" key="1">
    <source>
        <dbReference type="SAM" id="SignalP"/>
    </source>
</evidence>
<sequence>MSSYSIIFVFLGSVMFVNSAFSDANPSYLNDTLTLPSVDSAEKPGAYQEVILQHIQEDEWQLLAGIVAGEIQEIERVEVIQVDSFPVQIFLKAIGTFSSGCPEVGLVSYQLLENKFEVFVYYLNNAHRSNPSEVACTSALVPFSKIIPIPVYSLKAGEYEYSVNGGYAGTFSLSVDNEL</sequence>
<organism evidence="2 3">
    <name type="scientific">SAR86 cluster bacterium</name>
    <dbReference type="NCBI Taxonomy" id="2030880"/>
    <lineage>
        <taxon>Bacteria</taxon>
        <taxon>Pseudomonadati</taxon>
        <taxon>Pseudomonadota</taxon>
        <taxon>Gammaproteobacteria</taxon>
        <taxon>SAR86 cluster</taxon>
    </lineage>
</organism>
<name>A0A2A4MJY9_9GAMM</name>
<evidence type="ECO:0000313" key="2">
    <source>
        <dbReference type="EMBL" id="PCH60158.1"/>
    </source>
</evidence>
<comment type="caution">
    <text evidence="2">The sequence shown here is derived from an EMBL/GenBank/DDBJ whole genome shotgun (WGS) entry which is preliminary data.</text>
</comment>
<feature type="chain" id="PRO_5012811016" evidence="1">
    <location>
        <begin position="21"/>
        <end position="179"/>
    </location>
</feature>
<protein>
    <submittedName>
        <fullName evidence="2">Uncharacterized protein</fullName>
    </submittedName>
</protein>
<proteinExistence type="predicted"/>
<keyword evidence="1" id="KW-0732">Signal</keyword>
<dbReference type="Proteomes" id="UP000218172">
    <property type="component" value="Unassembled WGS sequence"/>
</dbReference>
<reference evidence="3" key="1">
    <citation type="submission" date="2017-08" db="EMBL/GenBank/DDBJ databases">
        <title>A dynamic microbial community with high functional redundancy inhabits the cold, oxic subseafloor aquifer.</title>
        <authorList>
            <person name="Tully B.J."/>
            <person name="Wheat C.G."/>
            <person name="Glazer B.T."/>
            <person name="Huber J.A."/>
        </authorList>
    </citation>
    <scope>NUCLEOTIDE SEQUENCE [LARGE SCALE GENOMIC DNA]</scope>
</reference>
<accession>A0A2A4MJY9</accession>
<gene>
    <name evidence="2" type="ORF">COC19_06285</name>
</gene>
<dbReference type="AlphaFoldDB" id="A0A2A4MJY9"/>
<dbReference type="EMBL" id="NVQR01000098">
    <property type="protein sequence ID" value="PCH60158.1"/>
    <property type="molecule type" value="Genomic_DNA"/>
</dbReference>
<evidence type="ECO:0000313" key="3">
    <source>
        <dbReference type="Proteomes" id="UP000218172"/>
    </source>
</evidence>
<feature type="signal peptide" evidence="1">
    <location>
        <begin position="1"/>
        <end position="20"/>
    </location>
</feature>